<dbReference type="EMBL" id="BJUG01000006">
    <property type="protein sequence ID" value="GEK37008.1"/>
    <property type="molecule type" value="Genomic_DNA"/>
</dbReference>
<evidence type="ECO:0000313" key="3">
    <source>
        <dbReference type="Proteomes" id="UP000078516"/>
    </source>
</evidence>
<dbReference type="Proteomes" id="UP000078516">
    <property type="component" value="Unassembled WGS sequence"/>
</dbReference>
<evidence type="ECO:0000313" key="1">
    <source>
        <dbReference type="EMBL" id="GEK37008.1"/>
    </source>
</evidence>
<dbReference type="OrthoDB" id="2186401at2"/>
<reference evidence="2 3" key="1">
    <citation type="submission" date="2016-04" db="EMBL/GenBank/DDBJ databases">
        <title>Draft genome of an Enterococcus thailandicus strain isolated from bovine feces.</title>
        <authorList>
            <person name="Beukers A.G."/>
            <person name="Zaheer R."/>
            <person name="Goji N."/>
            <person name="Cook S.R."/>
            <person name="Amoako K."/>
            <person name="Chaves A.V."/>
            <person name="Ward M.P."/>
            <person name="Mcallister T.A."/>
        </authorList>
    </citation>
    <scope>NUCLEOTIDE SEQUENCE [LARGE SCALE GENOMIC DNA]</scope>
    <source>
        <strain evidence="2 3">F0711D 46</strain>
    </source>
</reference>
<reference evidence="1 4" key="2">
    <citation type="submission" date="2019-07" db="EMBL/GenBank/DDBJ databases">
        <title>Whole genome shotgun sequence of Enterococcus thailandicus NBRC 101867.</title>
        <authorList>
            <person name="Hosoyama A."/>
            <person name="Uohara A."/>
            <person name="Ohji S."/>
            <person name="Ichikawa N."/>
        </authorList>
    </citation>
    <scope>NUCLEOTIDE SEQUENCE [LARGE SCALE GENOMIC DNA]</scope>
    <source>
        <strain evidence="1 4">NBRC 101867</strain>
    </source>
</reference>
<dbReference type="InterPro" id="IPR054275">
    <property type="entry name" value="DUF7006"/>
</dbReference>
<proteinExistence type="predicted"/>
<organism evidence="2 3">
    <name type="scientific">Enterococcus thailandicus</name>
    <dbReference type="NCBI Taxonomy" id="417368"/>
    <lineage>
        <taxon>Bacteria</taxon>
        <taxon>Bacillati</taxon>
        <taxon>Bacillota</taxon>
        <taxon>Bacilli</taxon>
        <taxon>Lactobacillales</taxon>
        <taxon>Enterococcaceae</taxon>
        <taxon>Enterococcus</taxon>
    </lineage>
</organism>
<dbReference type="EMBL" id="LWMN01000012">
    <property type="protein sequence ID" value="OAQ55682.1"/>
    <property type="molecule type" value="Genomic_DNA"/>
</dbReference>
<dbReference type="GeneID" id="77486205"/>
<dbReference type="Pfam" id="PF22652">
    <property type="entry name" value="DUF7006"/>
    <property type="match status" value="1"/>
</dbReference>
<keyword evidence="3" id="KW-1185">Reference proteome</keyword>
<dbReference type="PATRIC" id="fig|417368.6.peg.2162"/>
<dbReference type="KEGG" id="eth:CK496_00970"/>
<dbReference type="AlphaFoldDB" id="A0A179ERI3"/>
<comment type="caution">
    <text evidence="2">The sequence shown here is derived from an EMBL/GenBank/DDBJ whole genome shotgun (WGS) entry which is preliminary data.</text>
</comment>
<sequence>MLLTNKSLDHYFDKYDQYFSLMTEYEYPLIYREYDKIKKEAYYLVDQISSENFFSKLKQLLILDARIQIIQSLLELESEKTTEAEILELAKTDSWTFYKEAAGYRLNETVPHTLLNYVLAEDEGSRD</sequence>
<accession>A0A179ERI3</accession>
<dbReference type="Proteomes" id="UP000321361">
    <property type="component" value="Unassembled WGS sequence"/>
</dbReference>
<protein>
    <submittedName>
        <fullName evidence="2">Uncharacterized protein</fullName>
    </submittedName>
</protein>
<evidence type="ECO:0000313" key="2">
    <source>
        <dbReference type="EMBL" id="OAQ55682.1"/>
    </source>
</evidence>
<name>A0A179ERI3_ENTTH</name>
<evidence type="ECO:0000313" key="4">
    <source>
        <dbReference type="Proteomes" id="UP000321361"/>
    </source>
</evidence>
<dbReference type="RefSeq" id="WP_067483334.1">
    <property type="nucleotide sequence ID" value="NZ_BJUG01000006.1"/>
</dbReference>
<gene>
    <name evidence="2" type="ORF">A6E74_06360</name>
    <name evidence="1" type="ORF">ETH01_12950</name>
</gene>